<organism evidence="2 3">
    <name type="scientific">Alcanivorax sediminis</name>
    <dbReference type="NCBI Taxonomy" id="2663008"/>
    <lineage>
        <taxon>Bacteria</taxon>
        <taxon>Pseudomonadati</taxon>
        <taxon>Pseudomonadota</taxon>
        <taxon>Gammaproteobacteria</taxon>
        <taxon>Oceanospirillales</taxon>
        <taxon>Alcanivoracaceae</taxon>
        <taxon>Alcanivorax</taxon>
    </lineage>
</organism>
<dbReference type="EMBL" id="WIRE01000001">
    <property type="protein sequence ID" value="MQX52914.1"/>
    <property type="molecule type" value="Genomic_DNA"/>
</dbReference>
<dbReference type="SUPFAM" id="SSF56935">
    <property type="entry name" value="Porins"/>
    <property type="match status" value="1"/>
</dbReference>
<accession>A0A6N7LUM4</accession>
<dbReference type="Pfam" id="PF19577">
    <property type="entry name" value="DcaP"/>
    <property type="match status" value="1"/>
</dbReference>
<evidence type="ECO:0000313" key="3">
    <source>
        <dbReference type="Proteomes" id="UP000469421"/>
    </source>
</evidence>
<name>A0A6N7LUM4_9GAMM</name>
<feature type="chain" id="PRO_5026849983" description="Porin" evidence="1">
    <location>
        <begin position="24"/>
        <end position="403"/>
    </location>
</feature>
<evidence type="ECO:0008006" key="4">
    <source>
        <dbReference type="Google" id="ProtNLM"/>
    </source>
</evidence>
<keyword evidence="1" id="KW-0732">Signal</keyword>
<comment type="caution">
    <text evidence="2">The sequence shown here is derived from an EMBL/GenBank/DDBJ whole genome shotgun (WGS) entry which is preliminary data.</text>
</comment>
<keyword evidence="3" id="KW-1185">Reference proteome</keyword>
<evidence type="ECO:0000256" key="1">
    <source>
        <dbReference type="SAM" id="SignalP"/>
    </source>
</evidence>
<feature type="signal peptide" evidence="1">
    <location>
        <begin position="1"/>
        <end position="23"/>
    </location>
</feature>
<gene>
    <name evidence="2" type="ORF">GFN93_06605</name>
</gene>
<protein>
    <recommendedName>
        <fullName evidence="4">Porin</fullName>
    </recommendedName>
</protein>
<proteinExistence type="predicted"/>
<sequence>MKAITPKYLCASIALACAGTVGAATLEERVEMLEQQAGNQQAAAQAQAGNTQLSFGGFIKADTLVSKYSNGELAGGSIGRDFMVPSTIPVGGEESSEEIDFTAKQSRFWLKSKTQTDVGEIASHIEVDAQTNGMGDERISNSYAVRLRHAYLTWDKWLFGQTWSTFFNVSALPETLDFVGAAGTVFERQQQIRYTHGGLMLAMENPSTTLYGGSANPYDDNAMPDLVARYNFTGDWGNVSLSAMGREVAYQDTIGGVDQDESEYGYAVSLAGKWMLGKDDVRFQANYGNAMGRYTTLNAFRAGQIEADGSIELIDQWSAVLALRHHWNEQWRTNIALSVSEADNPDTVTDTTNKMIQSAHANLIWQVAKPLSLGGEFIYADREIESGDDGDLKRLQFTAKYAF</sequence>
<reference evidence="2 3" key="1">
    <citation type="submission" date="2019-10" db="EMBL/GenBank/DDBJ databases">
        <title>Alcanivorax sp.PA15-N-34 draft genome sequence.</title>
        <authorList>
            <person name="Liao X."/>
            <person name="Shao Z."/>
        </authorList>
    </citation>
    <scope>NUCLEOTIDE SEQUENCE [LARGE SCALE GENOMIC DNA]</scope>
    <source>
        <strain evidence="2 3">PA15-N-34</strain>
    </source>
</reference>
<evidence type="ECO:0000313" key="2">
    <source>
        <dbReference type="EMBL" id="MQX52914.1"/>
    </source>
</evidence>
<dbReference type="Proteomes" id="UP000469421">
    <property type="component" value="Unassembled WGS sequence"/>
</dbReference>
<dbReference type="InterPro" id="IPR045748">
    <property type="entry name" value="DcaP"/>
</dbReference>
<dbReference type="AlphaFoldDB" id="A0A6N7LUM4"/>
<dbReference type="RefSeq" id="WP_153499932.1">
    <property type="nucleotide sequence ID" value="NZ_WIRE01000001.1"/>
</dbReference>